<feature type="compositionally biased region" description="Polar residues" evidence="1">
    <location>
        <begin position="257"/>
        <end position="271"/>
    </location>
</feature>
<evidence type="ECO:0000256" key="2">
    <source>
        <dbReference type="SAM" id="Phobius"/>
    </source>
</evidence>
<protein>
    <submittedName>
        <fullName evidence="3">Uncharacterized protein</fullName>
    </submittedName>
</protein>
<feature type="transmembrane region" description="Helical" evidence="2">
    <location>
        <begin position="144"/>
        <end position="166"/>
    </location>
</feature>
<dbReference type="Proteomes" id="UP000242414">
    <property type="component" value="Unassembled WGS sequence"/>
</dbReference>
<feature type="transmembrane region" description="Helical" evidence="2">
    <location>
        <begin position="86"/>
        <end position="106"/>
    </location>
</feature>
<sequence length="280" mass="30734">MSLANQRCLSICHVIMLMLVQLNSILVISLNSALLYNVKNTPLDDIIGKPDLEDYSLLLLGLVSFFSSTLLLLTHSRTVTRISFSYSYPLLAVEIMISIVLIALLITTTTIVAKPSQVTACNSAISIASDRYNNICNIFRVSVIMTYLTVLSWVLVLLATLLSLAYTPLTPTLIYTVESPLDDSVQNEKVSIRQYGQRSANMKGKKDLVSEGYQDDKVSHSSTSSLQSYVTYPPAVAKSLYENRSGSSTQDSKETQLSDISTLVGDSTSPSLIIDGEKKR</sequence>
<reference evidence="3" key="1">
    <citation type="journal article" date="2016" name="Proc. Natl. Acad. Sci. U.S.A.">
        <title>Lipid metabolic changes in an early divergent fungus govern the establishment of a mutualistic symbiosis with endobacteria.</title>
        <authorList>
            <person name="Lastovetsky O.A."/>
            <person name="Gaspar M.L."/>
            <person name="Mondo S.J."/>
            <person name="LaButti K.M."/>
            <person name="Sandor L."/>
            <person name="Grigoriev I.V."/>
            <person name="Henry S.A."/>
            <person name="Pawlowska T.E."/>
        </authorList>
    </citation>
    <scope>NUCLEOTIDE SEQUENCE [LARGE SCALE GENOMIC DNA]</scope>
    <source>
        <strain evidence="3">ATCC 52814</strain>
    </source>
</reference>
<name>A0A1X0QZM1_RHIZD</name>
<feature type="transmembrane region" description="Helical" evidence="2">
    <location>
        <begin position="55"/>
        <end position="74"/>
    </location>
</feature>
<organism evidence="3">
    <name type="scientific">Rhizopus microsporus var. microsporus</name>
    <dbReference type="NCBI Taxonomy" id="86635"/>
    <lineage>
        <taxon>Eukaryota</taxon>
        <taxon>Fungi</taxon>
        <taxon>Fungi incertae sedis</taxon>
        <taxon>Mucoromycota</taxon>
        <taxon>Mucoromycotina</taxon>
        <taxon>Mucoromycetes</taxon>
        <taxon>Mucorales</taxon>
        <taxon>Mucorineae</taxon>
        <taxon>Rhizopodaceae</taxon>
        <taxon>Rhizopus</taxon>
    </lineage>
</organism>
<keyword evidence="2" id="KW-0472">Membrane</keyword>
<gene>
    <name evidence="3" type="ORF">BCV72DRAFT_142722</name>
</gene>
<keyword evidence="2" id="KW-0812">Transmembrane</keyword>
<dbReference type="VEuPathDB" id="FungiDB:BCV72DRAFT_142722"/>
<keyword evidence="2" id="KW-1133">Transmembrane helix</keyword>
<accession>A0A1X0QZM1</accession>
<evidence type="ECO:0000313" key="3">
    <source>
        <dbReference type="EMBL" id="ORE05217.1"/>
    </source>
</evidence>
<evidence type="ECO:0000256" key="1">
    <source>
        <dbReference type="SAM" id="MobiDB-lite"/>
    </source>
</evidence>
<feature type="transmembrane region" description="Helical" evidence="2">
    <location>
        <begin position="12"/>
        <end position="35"/>
    </location>
</feature>
<dbReference type="EMBL" id="KV921950">
    <property type="protein sequence ID" value="ORE05217.1"/>
    <property type="molecule type" value="Genomic_DNA"/>
</dbReference>
<dbReference type="AlphaFoldDB" id="A0A1X0QZM1"/>
<dbReference type="OrthoDB" id="10352455at2759"/>
<feature type="region of interest" description="Disordered" evidence="1">
    <location>
        <begin position="241"/>
        <end position="280"/>
    </location>
</feature>
<proteinExistence type="predicted"/>